<dbReference type="AlphaFoldDB" id="A0A073I0B5"/>
<proteinExistence type="predicted"/>
<keyword evidence="1" id="KW-0175">Coiled coil</keyword>
<accession>A0A073I0B5</accession>
<evidence type="ECO:0000313" key="2">
    <source>
        <dbReference type="EMBL" id="KEJ83119.1"/>
    </source>
</evidence>
<gene>
    <name evidence="2" type="ORF">OXYTRIMIC_607</name>
</gene>
<dbReference type="EMBL" id="ARYC01000254">
    <property type="protein sequence ID" value="KEJ83119.1"/>
    <property type="molecule type" value="Genomic_DNA"/>
</dbReference>
<organism evidence="2 3">
    <name type="scientific">Oxytricha trifallax</name>
    <dbReference type="NCBI Taxonomy" id="1172189"/>
    <lineage>
        <taxon>Eukaryota</taxon>
        <taxon>Sar</taxon>
        <taxon>Alveolata</taxon>
        <taxon>Ciliophora</taxon>
        <taxon>Intramacronucleata</taxon>
        <taxon>Spirotrichea</taxon>
        <taxon>Stichotrichia</taxon>
        <taxon>Sporadotrichida</taxon>
        <taxon>Oxytrichidae</taxon>
        <taxon>Oxytrichinae</taxon>
        <taxon>Oxytricha</taxon>
    </lineage>
</organism>
<reference evidence="3" key="1">
    <citation type="journal article" date="2014" name="Cell">
        <title>The Architecture of a Scrambled Genome Reveals Massive Levels of Genomic Rearrangement during Development.</title>
        <authorList>
            <person name="Chen X."/>
            <person name="Bracht J.R."/>
            <person name="Goldman A.D."/>
            <person name="Dolzhenko E."/>
            <person name="Clay D.M."/>
            <person name="Swart E.C."/>
            <person name="Perlman D.H."/>
            <person name="Doak T.G."/>
            <person name="Stuart A."/>
            <person name="Amemiya C.T."/>
            <person name="Sebra R.P."/>
            <person name="Landweber L.F."/>
        </authorList>
    </citation>
    <scope>NUCLEOTIDE SEQUENCE [LARGE SCALE GENOMIC DNA]</scope>
    <source>
        <strain evidence="3">JRB310</strain>
    </source>
</reference>
<keyword evidence="3" id="KW-1185">Reference proteome</keyword>
<sequence length="195" mass="22793">MNELKSQVQNLNELNEIIKKQDRKIKELENKQISTADKILDSCDTDLEVKSDCKAENCKGKVEETAESRLKKNILDYFKDFNEKISIELLEQFKEFSLFNQQVKKRDESSKLDFLKSYIKQSDNQLSQQILQSFSTQLSNLVSSSIEDSLYICKQVDQIIICLRDQEQIEKVIYQETDEKLMKFMKANANVQVSL</sequence>
<comment type="caution">
    <text evidence="2">The sequence shown here is derived from an EMBL/GenBank/DDBJ whole genome shotgun (WGS) entry which is preliminary data.</text>
</comment>
<protein>
    <submittedName>
        <fullName evidence="2">Uncharacterized protein</fullName>
    </submittedName>
</protein>
<evidence type="ECO:0000256" key="1">
    <source>
        <dbReference type="SAM" id="Coils"/>
    </source>
</evidence>
<feature type="coiled-coil region" evidence="1">
    <location>
        <begin position="1"/>
        <end position="31"/>
    </location>
</feature>
<dbReference type="Proteomes" id="UP000053232">
    <property type="component" value="Unassembled WGS sequence"/>
</dbReference>
<name>A0A073I0B5_9SPIT</name>
<evidence type="ECO:0000313" key="3">
    <source>
        <dbReference type="Proteomes" id="UP000053232"/>
    </source>
</evidence>